<reference evidence="2" key="2">
    <citation type="submission" date="2020-05" db="EMBL/GenBank/DDBJ databases">
        <authorList>
            <person name="Kim H.-S."/>
            <person name="Proctor R.H."/>
            <person name="Brown D.W."/>
        </authorList>
    </citation>
    <scope>NUCLEOTIDE SEQUENCE</scope>
    <source>
        <strain evidence="2">NRRL 20472</strain>
    </source>
</reference>
<comment type="caution">
    <text evidence="2">The sequence shown here is derived from an EMBL/GenBank/DDBJ whole genome shotgun (WGS) entry which is preliminary data.</text>
</comment>
<reference evidence="2" key="1">
    <citation type="journal article" date="2020" name="BMC Genomics">
        <title>Correction to: Identification and distribution of gene clusters required for synthesis of sphingolipid metabolism inhibitors in diverse species of the filamentous fungus Fusarium.</title>
        <authorList>
            <person name="Kim H.S."/>
            <person name="Lohmar J.M."/>
            <person name="Busman M."/>
            <person name="Brown D.W."/>
            <person name="Naumann T.A."/>
            <person name="Divon H.H."/>
            <person name="Lysoe E."/>
            <person name="Uhlig S."/>
            <person name="Proctor R.H."/>
        </authorList>
    </citation>
    <scope>NUCLEOTIDE SEQUENCE</scope>
    <source>
        <strain evidence="2">NRRL 20472</strain>
    </source>
</reference>
<gene>
    <name evidence="2" type="ORF">FSARC_9221</name>
</gene>
<keyword evidence="3" id="KW-1185">Reference proteome</keyword>
<dbReference type="Proteomes" id="UP000622797">
    <property type="component" value="Unassembled WGS sequence"/>
</dbReference>
<dbReference type="OrthoDB" id="5101662at2759"/>
<organism evidence="2 3">
    <name type="scientific">Fusarium sarcochroum</name>
    <dbReference type="NCBI Taxonomy" id="1208366"/>
    <lineage>
        <taxon>Eukaryota</taxon>
        <taxon>Fungi</taxon>
        <taxon>Dikarya</taxon>
        <taxon>Ascomycota</taxon>
        <taxon>Pezizomycotina</taxon>
        <taxon>Sordariomycetes</taxon>
        <taxon>Hypocreomycetidae</taxon>
        <taxon>Hypocreales</taxon>
        <taxon>Nectriaceae</taxon>
        <taxon>Fusarium</taxon>
        <taxon>Fusarium lateritium species complex</taxon>
    </lineage>
</organism>
<protein>
    <submittedName>
        <fullName evidence="2">Uncharacterized protein</fullName>
    </submittedName>
</protein>
<sequence length="275" mass="31210">MTGRGRAGNPLPPLLPPRDPTLETRPVPRERLFTVQSFGPGASPDIRSEVQSIKELRASVESETGVENHGSLAELLGRVEVAEISETHFEDPTWGFYVFVTSYTTDAIENLAPAMSTVVETMRRTIFSWGHPALAAETYKRFKLDVIQDKEALEDASDDRIREEFSSFIRGLGLWDEEEYEGFPSGPFDLGLSLPDDDDDDEDNYKAFKSVGIKILDRVWRRPASGRMHYPGVDICPIKDLPLLYRDTSMGDSGAIEDLYPLYKWYYPFEEFEVR</sequence>
<dbReference type="EMBL" id="JABEXW010000531">
    <property type="protein sequence ID" value="KAF4962660.1"/>
    <property type="molecule type" value="Genomic_DNA"/>
</dbReference>
<evidence type="ECO:0000313" key="2">
    <source>
        <dbReference type="EMBL" id="KAF4962660.1"/>
    </source>
</evidence>
<evidence type="ECO:0000313" key="3">
    <source>
        <dbReference type="Proteomes" id="UP000622797"/>
    </source>
</evidence>
<accession>A0A8H4X613</accession>
<dbReference type="AlphaFoldDB" id="A0A8H4X613"/>
<evidence type="ECO:0000256" key="1">
    <source>
        <dbReference type="SAM" id="MobiDB-lite"/>
    </source>
</evidence>
<proteinExistence type="predicted"/>
<feature type="region of interest" description="Disordered" evidence="1">
    <location>
        <begin position="1"/>
        <end position="25"/>
    </location>
</feature>
<name>A0A8H4X613_9HYPO</name>
<feature type="compositionally biased region" description="Pro residues" evidence="1">
    <location>
        <begin position="10"/>
        <end position="19"/>
    </location>
</feature>